<name>A0A151WV63_9HYME</name>
<gene>
    <name evidence="1" type="ORF">ALC60_09133</name>
</gene>
<protein>
    <submittedName>
        <fullName evidence="1">Uncharacterized protein</fullName>
    </submittedName>
</protein>
<keyword evidence="2" id="KW-1185">Reference proteome</keyword>
<accession>A0A151WV63</accession>
<dbReference type="EMBL" id="KQ982711">
    <property type="protein sequence ID" value="KYQ51744.1"/>
    <property type="molecule type" value="Genomic_DNA"/>
</dbReference>
<reference evidence="1 2" key="1">
    <citation type="submission" date="2015-09" db="EMBL/GenBank/DDBJ databases">
        <title>Trachymyrmex zeteki WGS genome.</title>
        <authorList>
            <person name="Nygaard S."/>
            <person name="Hu H."/>
            <person name="Boomsma J."/>
            <person name="Zhang G."/>
        </authorList>
    </citation>
    <scope>NUCLEOTIDE SEQUENCE [LARGE SCALE GENOMIC DNA]</scope>
    <source>
        <strain evidence="1">Tzet28-1</strain>
        <tissue evidence="1">Whole body</tissue>
    </source>
</reference>
<evidence type="ECO:0000313" key="1">
    <source>
        <dbReference type="EMBL" id="KYQ51744.1"/>
    </source>
</evidence>
<dbReference type="Proteomes" id="UP000075809">
    <property type="component" value="Unassembled WGS sequence"/>
</dbReference>
<proteinExistence type="predicted"/>
<evidence type="ECO:0000313" key="2">
    <source>
        <dbReference type="Proteomes" id="UP000075809"/>
    </source>
</evidence>
<feature type="non-terminal residue" evidence="1">
    <location>
        <position position="1"/>
    </location>
</feature>
<dbReference type="AlphaFoldDB" id="A0A151WV63"/>
<sequence length="50" mass="5849">KVISNIKNDMLEKVFMSFRKKIVFCTNSDGAPSEKLPLEIMRIFFINKIN</sequence>
<organism evidence="1 2">
    <name type="scientific">Mycetomoellerius zeteki</name>
    <dbReference type="NCBI Taxonomy" id="64791"/>
    <lineage>
        <taxon>Eukaryota</taxon>
        <taxon>Metazoa</taxon>
        <taxon>Ecdysozoa</taxon>
        <taxon>Arthropoda</taxon>
        <taxon>Hexapoda</taxon>
        <taxon>Insecta</taxon>
        <taxon>Pterygota</taxon>
        <taxon>Neoptera</taxon>
        <taxon>Endopterygota</taxon>
        <taxon>Hymenoptera</taxon>
        <taxon>Apocrita</taxon>
        <taxon>Aculeata</taxon>
        <taxon>Formicoidea</taxon>
        <taxon>Formicidae</taxon>
        <taxon>Myrmicinae</taxon>
        <taxon>Mycetomoellerius</taxon>
    </lineage>
</organism>